<keyword evidence="7" id="KW-1185">Reference proteome</keyword>
<dbReference type="Pfam" id="PF03793">
    <property type="entry name" value="PASTA"/>
    <property type="match status" value="2"/>
</dbReference>
<dbReference type="SUPFAM" id="SSF56519">
    <property type="entry name" value="Penicillin binding protein dimerisation domain"/>
    <property type="match status" value="1"/>
</dbReference>
<evidence type="ECO:0000313" key="7">
    <source>
        <dbReference type="Proteomes" id="UP000002217"/>
    </source>
</evidence>
<dbReference type="InterPro" id="IPR036138">
    <property type="entry name" value="PBP_dimer_sf"/>
</dbReference>
<dbReference type="PANTHER" id="PTHR30627">
    <property type="entry name" value="PEPTIDOGLYCAN D,D-TRANSPEPTIDASE"/>
    <property type="match status" value="1"/>
</dbReference>
<evidence type="ECO:0000256" key="2">
    <source>
        <dbReference type="ARBA" id="ARBA00007171"/>
    </source>
</evidence>
<keyword evidence="4" id="KW-1133">Transmembrane helix</keyword>
<reference evidence="6 7" key="1">
    <citation type="journal article" date="2009" name="Stand. Genomic Sci.">
        <title>Complete genome sequence of Desulfotomaculum acetoxidans type strain (5575).</title>
        <authorList>
            <person name="Spring S."/>
            <person name="Lapidus A."/>
            <person name="Schroder M."/>
            <person name="Gleim D."/>
            <person name="Sims D."/>
            <person name="Meincke L."/>
            <person name="Glavina Del Rio T."/>
            <person name="Tice H."/>
            <person name="Copeland A."/>
            <person name="Cheng J.F."/>
            <person name="Lucas S."/>
            <person name="Chen F."/>
            <person name="Nolan M."/>
            <person name="Bruce D."/>
            <person name="Goodwin L."/>
            <person name="Pitluck S."/>
            <person name="Ivanova N."/>
            <person name="Mavromatis K."/>
            <person name="Mikhailova N."/>
            <person name="Pati A."/>
            <person name="Chen A."/>
            <person name="Palaniappan K."/>
            <person name="Land M."/>
            <person name="Hauser L."/>
            <person name="Chang Y.J."/>
            <person name="Jeffries C.D."/>
            <person name="Chain P."/>
            <person name="Saunders E."/>
            <person name="Brettin T."/>
            <person name="Detter J.C."/>
            <person name="Goker M."/>
            <person name="Bristow J."/>
            <person name="Eisen J.A."/>
            <person name="Markowitz V."/>
            <person name="Hugenholtz P."/>
            <person name="Kyrpides N.C."/>
            <person name="Klenk H.P."/>
            <person name="Han C."/>
        </authorList>
    </citation>
    <scope>NUCLEOTIDE SEQUENCE [LARGE SCALE GENOMIC DNA]</scope>
    <source>
        <strain evidence="7">ATCC 49208 / DSM 771 / VKM B-1644</strain>
    </source>
</reference>
<accession>C8W466</accession>
<dbReference type="RefSeq" id="WP_015756649.1">
    <property type="nucleotide sequence ID" value="NC_013216.1"/>
</dbReference>
<dbReference type="InterPro" id="IPR050515">
    <property type="entry name" value="Beta-lactam/transpept"/>
</dbReference>
<dbReference type="GO" id="GO:0071555">
    <property type="term" value="P:cell wall organization"/>
    <property type="evidence" value="ECO:0007669"/>
    <property type="project" value="TreeGrafter"/>
</dbReference>
<feature type="domain" description="PASTA" evidence="5">
    <location>
        <begin position="580"/>
        <end position="641"/>
    </location>
</feature>
<dbReference type="InterPro" id="IPR001460">
    <property type="entry name" value="PCN-bd_Tpept"/>
</dbReference>
<dbReference type="GO" id="GO:0016757">
    <property type="term" value="F:glycosyltransferase activity"/>
    <property type="evidence" value="ECO:0007669"/>
    <property type="project" value="UniProtKB-KW"/>
</dbReference>
<dbReference type="SUPFAM" id="SSF56601">
    <property type="entry name" value="beta-lactamase/transpeptidase-like"/>
    <property type="match status" value="1"/>
</dbReference>
<protein>
    <submittedName>
        <fullName evidence="6">Stage V sporulation protein D</fullName>
        <ecNumber evidence="6">2.4.1.129</ecNumber>
    </submittedName>
</protein>
<keyword evidence="4" id="KW-0812">Transmembrane</keyword>
<organism evidence="6 7">
    <name type="scientific">Desulfofarcimen acetoxidans (strain ATCC 49208 / DSM 771 / KCTC 5769 / VKM B-1644 / 5575)</name>
    <name type="common">Desulfotomaculum acetoxidans</name>
    <dbReference type="NCBI Taxonomy" id="485916"/>
    <lineage>
        <taxon>Bacteria</taxon>
        <taxon>Bacillati</taxon>
        <taxon>Bacillota</taxon>
        <taxon>Clostridia</taxon>
        <taxon>Eubacteriales</taxon>
        <taxon>Peptococcaceae</taxon>
        <taxon>Desulfofarcimen</taxon>
    </lineage>
</organism>
<dbReference type="InterPro" id="IPR011927">
    <property type="entry name" value="SpoVD_pbp"/>
</dbReference>
<evidence type="ECO:0000313" key="6">
    <source>
        <dbReference type="EMBL" id="ACV61934.1"/>
    </source>
</evidence>
<dbReference type="SUPFAM" id="SSF54184">
    <property type="entry name" value="Penicillin-binding protein 2x (pbp-2x), c-terminal domain"/>
    <property type="match status" value="2"/>
</dbReference>
<dbReference type="AlphaFoldDB" id="C8W466"/>
<keyword evidence="6" id="KW-0328">Glycosyltransferase</keyword>
<comment type="similarity">
    <text evidence="2">Belongs to the transpeptidase family.</text>
</comment>
<dbReference type="EMBL" id="CP001720">
    <property type="protein sequence ID" value="ACV61934.1"/>
    <property type="molecule type" value="Genomic_DNA"/>
</dbReference>
<feature type="transmembrane region" description="Helical" evidence="4">
    <location>
        <begin position="12"/>
        <end position="32"/>
    </location>
</feature>
<dbReference type="HOGENOM" id="CLU_009289_6_0_9"/>
<dbReference type="EC" id="2.4.1.129" evidence="6"/>
<dbReference type="GO" id="GO:0005886">
    <property type="term" value="C:plasma membrane"/>
    <property type="evidence" value="ECO:0007669"/>
    <property type="project" value="TreeGrafter"/>
</dbReference>
<dbReference type="InterPro" id="IPR005311">
    <property type="entry name" value="PBP_dimer"/>
</dbReference>
<dbReference type="Proteomes" id="UP000002217">
    <property type="component" value="Chromosome"/>
</dbReference>
<feature type="domain" description="PASTA" evidence="5">
    <location>
        <begin position="646"/>
        <end position="705"/>
    </location>
</feature>
<dbReference type="KEGG" id="dae:Dtox_1048"/>
<dbReference type="eggNOG" id="COG0768">
    <property type="taxonomic scope" value="Bacteria"/>
</dbReference>
<evidence type="ECO:0000256" key="1">
    <source>
        <dbReference type="ARBA" id="ARBA00004370"/>
    </source>
</evidence>
<dbReference type="Pfam" id="PF03717">
    <property type="entry name" value="PBP_dimer"/>
    <property type="match status" value="1"/>
</dbReference>
<evidence type="ECO:0000256" key="4">
    <source>
        <dbReference type="SAM" id="Phobius"/>
    </source>
</evidence>
<dbReference type="Gene3D" id="3.30.450.330">
    <property type="match status" value="1"/>
</dbReference>
<gene>
    <name evidence="6" type="ordered locus">Dtox_1048</name>
</gene>
<dbReference type="PROSITE" id="PS51178">
    <property type="entry name" value="PASTA"/>
    <property type="match status" value="2"/>
</dbReference>
<dbReference type="CDD" id="cd06575">
    <property type="entry name" value="PASTA_Pbp2x-like_2"/>
    <property type="match status" value="1"/>
</dbReference>
<evidence type="ECO:0000259" key="5">
    <source>
        <dbReference type="PROSITE" id="PS51178"/>
    </source>
</evidence>
<dbReference type="NCBIfam" id="TIGR02214">
    <property type="entry name" value="spoVD_pbp"/>
    <property type="match status" value="1"/>
</dbReference>
<keyword evidence="6" id="KW-0808">Transferase</keyword>
<dbReference type="PANTHER" id="PTHR30627:SF1">
    <property type="entry name" value="PEPTIDOGLYCAN D,D-TRANSPEPTIDASE FTSI"/>
    <property type="match status" value="1"/>
</dbReference>
<dbReference type="InterPro" id="IPR005543">
    <property type="entry name" value="PASTA_dom"/>
</dbReference>
<comment type="subcellular location">
    <subcellularLocation>
        <location evidence="1">Membrane</location>
    </subcellularLocation>
</comment>
<name>C8W466_DESAS</name>
<dbReference type="CDD" id="cd06576">
    <property type="entry name" value="PASTA_Pbp2x-like_1"/>
    <property type="match status" value="1"/>
</dbReference>
<dbReference type="Gene3D" id="3.30.10.20">
    <property type="match status" value="2"/>
</dbReference>
<dbReference type="SMART" id="SM00740">
    <property type="entry name" value="PASTA"/>
    <property type="match status" value="2"/>
</dbReference>
<dbReference type="GO" id="GO:0008658">
    <property type="term" value="F:penicillin binding"/>
    <property type="evidence" value="ECO:0007669"/>
    <property type="project" value="InterPro"/>
</dbReference>
<dbReference type="Pfam" id="PF00905">
    <property type="entry name" value="Transpeptidase"/>
    <property type="match status" value="1"/>
</dbReference>
<evidence type="ECO:0000256" key="3">
    <source>
        <dbReference type="ARBA" id="ARBA00023136"/>
    </source>
</evidence>
<proteinExistence type="inferred from homology"/>
<dbReference type="InterPro" id="IPR012338">
    <property type="entry name" value="Beta-lactam/transpept-like"/>
</dbReference>
<dbReference type="Gene3D" id="3.40.710.10">
    <property type="entry name" value="DD-peptidase/beta-lactamase superfamily"/>
    <property type="match status" value="1"/>
</dbReference>
<dbReference type="STRING" id="485916.Dtox_1048"/>
<dbReference type="OrthoDB" id="9804124at2"/>
<dbReference type="Gene3D" id="3.90.1310.10">
    <property type="entry name" value="Penicillin-binding protein 2a (Domain 2)"/>
    <property type="match status" value="1"/>
</dbReference>
<sequence length="708" mass="77382">MRTTNITVRKRITILFLLIAAFLLFLIFRLAWLQFVKGGDLSRKSFEMRTTDVPVEAKRGSVYDRNGNELVTSISTDSVYAIPKQIEKPAEVAKKLAPYLKMDEEKIYKILTKKSAFEWVSRKRIDFEASQELKKMKLQGIGFAEESRRYYLHDTLAPQVLGFTGIDNQGLMGIEKAYDQELKGVPGRVVVEHDAAGNTVPQAMHKYYAPRQGHNIILTIDQSIQYFVERELDKVVSEYSPKNAVIVVMNPKTAEILAMGCRPTFNSNDWSSAPQTSWDRNPAIWYNYEPGSTFKIITMSAALEEGTVKESDTFNDPGFIKVADRIIKCWKAGGHGFETFADVVANSCNPGFIEVGLELGKERFYKYIKAFGFGELTNLNLPGEANGILIPEEKATTLNLATISIGQSVAVTPIQLITAVCGAVNGGTLMKPQLVKSITDSEGKVVKTFEPEKIRQVISKATSQEVRHLLEGVVMNGSGANAFVEGYGTGGKTGTAQVVGERGGYVSGKYVASFVGFSPVDDPQVVCLVVVSEPQTTAYYGSQVATPIYKEVVQNTLRYMGVPERPGIKKPKDPLVFYEEPEIRVSVPNVVNYPLEQAQEVLRGRGLAFKTSGSGDMVGSQTPGGGAEVLNGTTVLLNLDAQEQKDPSVIIMPDLRGLSIKEAGNLLDKLGLKLESQGTGLAAEQSVAPGNKVTAGTVIKIDFAAPDE</sequence>
<keyword evidence="3 4" id="KW-0472">Membrane</keyword>